<reference evidence="1 2" key="1">
    <citation type="journal article" date="2011" name="J. Bacteriol.">
        <title>Complete genome sequence of seawater bacterium Glaciecola nitratireducens FR1064T.</title>
        <authorList>
            <person name="Bian F."/>
            <person name="Qin Q.L."/>
            <person name="Xie B.B."/>
            <person name="Shu Y.L."/>
            <person name="Zhang X.Y."/>
            <person name="Yu Y."/>
            <person name="Chen B."/>
            <person name="Chen X.L."/>
            <person name="Zhou B.C."/>
            <person name="Zhang Y.Z."/>
        </authorList>
    </citation>
    <scope>NUCLEOTIDE SEQUENCE [LARGE SCALE GENOMIC DNA]</scope>
    <source>
        <strain evidence="2">JCM 12485 / KCTC 12276 / FR1064</strain>
    </source>
</reference>
<dbReference type="RefSeq" id="WP_014110475.1">
    <property type="nucleotide sequence ID" value="NC_016041.1"/>
</dbReference>
<dbReference type="AlphaFoldDB" id="G4QNP6"/>
<name>G4QNP6_GLANF</name>
<proteinExistence type="predicted"/>
<evidence type="ECO:0000313" key="1">
    <source>
        <dbReference type="EMBL" id="AEP31604.1"/>
    </source>
</evidence>
<evidence type="ECO:0000313" key="2">
    <source>
        <dbReference type="Proteomes" id="UP000009282"/>
    </source>
</evidence>
<dbReference type="KEGG" id="gni:GNIT_3510"/>
<dbReference type="eggNOG" id="ENOG5033K7I">
    <property type="taxonomic scope" value="Bacteria"/>
</dbReference>
<accession>G4QNP6</accession>
<keyword evidence="2" id="KW-1185">Reference proteome</keyword>
<dbReference type="OrthoDB" id="6120633at2"/>
<dbReference type="Proteomes" id="UP000009282">
    <property type="component" value="Chromosome"/>
</dbReference>
<gene>
    <name evidence="1" type="ordered locus">GNIT_3510</name>
</gene>
<protein>
    <submittedName>
        <fullName evidence="1">Uncharacterized protein</fullName>
    </submittedName>
</protein>
<organism evidence="1 2">
    <name type="scientific">Glaciecola nitratireducens (strain JCM 12485 / KCTC 12276 / FR1064)</name>
    <dbReference type="NCBI Taxonomy" id="1085623"/>
    <lineage>
        <taxon>Bacteria</taxon>
        <taxon>Pseudomonadati</taxon>
        <taxon>Pseudomonadota</taxon>
        <taxon>Gammaproteobacteria</taxon>
        <taxon>Alteromonadales</taxon>
        <taxon>Alteromonadaceae</taxon>
        <taxon>Brumicola</taxon>
    </lineage>
</organism>
<dbReference type="EMBL" id="CP003060">
    <property type="protein sequence ID" value="AEP31604.1"/>
    <property type="molecule type" value="Genomic_DNA"/>
</dbReference>
<dbReference type="HOGENOM" id="CLU_201217_0_0_6"/>
<sequence>MINEIRYQFASASVANRFLNELKHWSKADVQAKLFKASNSVSVSYEYELGKFDYTCSDLDDLASQHEGTEI</sequence>